<name>A0A448YVN2_9STRA</name>
<feature type="transmembrane region" description="Helical" evidence="6">
    <location>
        <begin position="294"/>
        <end position="315"/>
    </location>
</feature>
<dbReference type="Proteomes" id="UP000291116">
    <property type="component" value="Unassembled WGS sequence"/>
</dbReference>
<dbReference type="PANTHER" id="PTHR12385:SF4">
    <property type="entry name" value="PROTEIN PNS1"/>
    <property type="match status" value="1"/>
</dbReference>
<reference evidence="7 8" key="1">
    <citation type="submission" date="2019-01" db="EMBL/GenBank/DDBJ databases">
        <authorList>
            <person name="Ferrante I. M."/>
        </authorList>
    </citation>
    <scope>NUCLEOTIDE SEQUENCE [LARGE SCALE GENOMIC DNA]</scope>
    <source>
        <strain evidence="7 8">B856</strain>
    </source>
</reference>
<comment type="function">
    <text evidence="6">Choline transporter.</text>
</comment>
<dbReference type="GO" id="GO:0022857">
    <property type="term" value="F:transmembrane transporter activity"/>
    <property type="evidence" value="ECO:0007669"/>
    <property type="project" value="UniProtKB-UniRule"/>
</dbReference>
<feature type="transmembrane region" description="Helical" evidence="6">
    <location>
        <begin position="500"/>
        <end position="527"/>
    </location>
</feature>
<feature type="transmembrane region" description="Helical" evidence="6">
    <location>
        <begin position="321"/>
        <end position="340"/>
    </location>
</feature>
<feature type="transmembrane region" description="Helical" evidence="6">
    <location>
        <begin position="409"/>
        <end position="429"/>
    </location>
</feature>
<feature type="transmembrane region" description="Helical" evidence="6">
    <location>
        <begin position="468"/>
        <end position="488"/>
    </location>
</feature>
<gene>
    <name evidence="7" type="ORF">PSNMU_V1.4_AUG-EV-PASAV3_0005250</name>
</gene>
<proteinExistence type="inferred from homology"/>
<feature type="transmembrane region" description="Helical" evidence="6">
    <location>
        <begin position="244"/>
        <end position="263"/>
    </location>
</feature>
<evidence type="ECO:0000256" key="2">
    <source>
        <dbReference type="ARBA" id="ARBA00007168"/>
    </source>
</evidence>
<dbReference type="GO" id="GO:0005886">
    <property type="term" value="C:plasma membrane"/>
    <property type="evidence" value="ECO:0007669"/>
    <property type="project" value="UniProtKB-SubCell"/>
</dbReference>
<dbReference type="OrthoDB" id="44736at2759"/>
<accession>A0A448YVN2</accession>
<evidence type="ECO:0000313" key="7">
    <source>
        <dbReference type="EMBL" id="VEU33835.1"/>
    </source>
</evidence>
<keyword evidence="5 6" id="KW-0472">Membrane</keyword>
<organism evidence="7 8">
    <name type="scientific">Pseudo-nitzschia multistriata</name>
    <dbReference type="NCBI Taxonomy" id="183589"/>
    <lineage>
        <taxon>Eukaryota</taxon>
        <taxon>Sar</taxon>
        <taxon>Stramenopiles</taxon>
        <taxon>Ochrophyta</taxon>
        <taxon>Bacillariophyta</taxon>
        <taxon>Bacillariophyceae</taxon>
        <taxon>Bacillariophycidae</taxon>
        <taxon>Bacillariales</taxon>
        <taxon>Bacillariaceae</taxon>
        <taxon>Pseudo-nitzschia</taxon>
    </lineage>
</organism>
<protein>
    <recommendedName>
        <fullName evidence="6">Choline transporter-like protein</fullName>
    </recommendedName>
</protein>
<feature type="transmembrane region" description="Helical" evidence="6">
    <location>
        <begin position="533"/>
        <end position="556"/>
    </location>
</feature>
<sequence length="600" mass="66035">MKTPFYNANGIPVVQGMSCENKRTSRSSLNHSINDAQISDAIARKQQDEIDQRLSYYAATDHHKSSLTSMNNTVMIGDRNRNGGSRQQEGSIPRGEIQPTAFRDVGWAILFCAHVIAIGYATAHFAPLIASDIANEYAGGAHRWLEQELQQIGDGFYNDSDHKYEYDDKSFKNYLGIFPDDTDRSESIIYWEQQNRVLNNGDQDSELSMNTLLTIMAISGAVGFLISSLAMSLMMAIPTAMIKIALTFNLIVTTGVLVLSIYIGAILVAVMSGLGLILTIYYTYIVWRRIPYAASTLVTALTAVKCNMGLAFFAYNNLVVTFLWSLWWSTAFVATFYVVGDCDAEGYCENEINGFLVFLFLVSFFWTTQVIKNVVHVTVAGTVGTWWFVPGEARGCCSSAVRNSYWRSVTTSFGSICFGSLIVAFIEATREIVNSARSGENGLIICIIDCILHILEQIAMYFNKWGYVYVGLYGYSFVEASVNVLSLFQARGWSLIIADYLVDTVLLMVSICVGVITGIVGALLGILMEQNGAVVVGAFLIGAAIGFVLCSTLFGLVSSAVNAVIVCFAEAPAEFQSNHPVLSHQMITAWREAYPTEFGY</sequence>
<comment type="similarity">
    <text evidence="2 6">Belongs to the CTL (choline transporter-like) family.</text>
</comment>
<feature type="transmembrane region" description="Helical" evidence="6">
    <location>
        <begin position="269"/>
        <end position="287"/>
    </location>
</feature>
<evidence type="ECO:0000313" key="8">
    <source>
        <dbReference type="Proteomes" id="UP000291116"/>
    </source>
</evidence>
<dbReference type="AlphaFoldDB" id="A0A448YVN2"/>
<evidence type="ECO:0000256" key="4">
    <source>
        <dbReference type="ARBA" id="ARBA00022989"/>
    </source>
</evidence>
<dbReference type="InterPro" id="IPR007603">
    <property type="entry name" value="Choline_transptr-like"/>
</dbReference>
<keyword evidence="8" id="KW-1185">Reference proteome</keyword>
<keyword evidence="3 6" id="KW-0812">Transmembrane</keyword>
<dbReference type="Pfam" id="PF04515">
    <property type="entry name" value="Choline_transpo"/>
    <property type="match status" value="1"/>
</dbReference>
<evidence type="ECO:0000256" key="6">
    <source>
        <dbReference type="RuleBase" id="RU368066"/>
    </source>
</evidence>
<evidence type="ECO:0000256" key="5">
    <source>
        <dbReference type="ARBA" id="ARBA00023136"/>
    </source>
</evidence>
<dbReference type="EMBL" id="CAACVS010000010">
    <property type="protein sequence ID" value="VEU33835.1"/>
    <property type="molecule type" value="Genomic_DNA"/>
</dbReference>
<feature type="transmembrane region" description="Helical" evidence="6">
    <location>
        <begin position="212"/>
        <end position="237"/>
    </location>
</feature>
<evidence type="ECO:0000256" key="1">
    <source>
        <dbReference type="ARBA" id="ARBA00004141"/>
    </source>
</evidence>
<dbReference type="PANTHER" id="PTHR12385">
    <property type="entry name" value="CHOLINE TRANSPORTER-LIKE (SLC FAMILY 44)"/>
    <property type="match status" value="1"/>
</dbReference>
<feature type="transmembrane region" description="Helical" evidence="6">
    <location>
        <begin position="352"/>
        <end position="371"/>
    </location>
</feature>
<evidence type="ECO:0000256" key="3">
    <source>
        <dbReference type="ARBA" id="ARBA00022692"/>
    </source>
</evidence>
<comment type="subcellular location">
    <subcellularLocation>
        <location evidence="6">Cell membrane</location>
        <topology evidence="6">Multi-pass membrane protein</topology>
    </subcellularLocation>
    <subcellularLocation>
        <location evidence="1">Membrane</location>
        <topology evidence="1">Multi-pass membrane protein</topology>
    </subcellularLocation>
</comment>
<keyword evidence="4 6" id="KW-1133">Transmembrane helix</keyword>
<feature type="transmembrane region" description="Helical" evidence="6">
    <location>
        <begin position="441"/>
        <end position="462"/>
    </location>
</feature>